<dbReference type="GO" id="GO:0051082">
    <property type="term" value="F:unfolded protein binding"/>
    <property type="evidence" value="ECO:0000318"/>
    <property type="project" value="GO_Central"/>
</dbReference>
<sequence>MSNGGGTTGSRVSIPSGARKTIQNIKEITGCHEDEDIYAMLRACSMDPNETTQKLLFEDSFHEVKRKRDRKKENVSSKEPVDVISKFGVQGRVVRIPRGKNPPRNFSFDTDYAKNPKVDKESFANQGSHKDKTSIAQNTADKSALPTSISFSRIANEPNKQALVVSPHQTTSKMPFISRQCFPEIQKPSSWLEVVSDSRVYTTVSDPIVETSLELSTATKNHPRSQEIYVEPTSNNGPSPEEFQQTFSSTTTSVSRPSSSYSNQSQQSIGHKKATTEIELKPTQANTNIFHSTGKSVNLHVSSVAEGTSPINKASEEFSSNLQKKLELHFSDEQHVIFPSHIHVPESERTILSFGSFTSNSTISTVISSSVNAFDNCDSSLPPSNLSKKLEEDVEESSLSNEIGPLEVQGIDSSVYPQSPEHIPENLSSGDSEISNIFARQEIDQSQHEPSFPSGLQYSVVQTEPTDSTFGLIPPMVGTKITTSENSESSQGHNGSSIPGFFVQQPFDPSINYYTHVYHTGANGDGCYHPLGESEAKYITALTSQTDQSQKESENSITRHSSGLAVTQTPALIESSASVTQQSVPVFRQPTGVPIPYYPSNYMPYGPYFHPFYLSNHHVPPFIGNANFPQQHPISSSYPSATTAASHVKYPVSQYKTGSNGTHPIHVGITTGYEMFNPNANIANLAENSELSNSQLKDNNVHLSGQQNEESPHWIPAPGRDVPVLQPSSFYNFHPQGQHMAYPSQAVHGALPGLFHPNQMPSVTGGPLLQTGAVEMVGHQTGIYPQPQQNPSINWGNNY</sequence>
<dbReference type="SUPFAM" id="SSF46934">
    <property type="entry name" value="UBA-like"/>
    <property type="match status" value="1"/>
</dbReference>
<feature type="compositionally biased region" description="Polar residues" evidence="1">
    <location>
        <begin position="555"/>
        <end position="564"/>
    </location>
</feature>
<protein>
    <recommendedName>
        <fullName evidence="2">GBF-interacting protein 1 N-terminal domain-containing protein</fullName>
    </recommendedName>
</protein>
<dbReference type="OMA" id="HYNIRPQ"/>
<evidence type="ECO:0000313" key="3">
    <source>
        <dbReference type="EMBL" id="KMZ67838.1"/>
    </source>
</evidence>
<dbReference type="InterPro" id="IPR044277">
    <property type="entry name" value="GIP1"/>
</dbReference>
<dbReference type="AlphaFoldDB" id="A0A0K9PFI8"/>
<feature type="compositionally biased region" description="Low complexity" evidence="1">
    <location>
        <begin position="244"/>
        <end position="268"/>
    </location>
</feature>
<dbReference type="STRING" id="29655.A0A0K9PFI8"/>
<feature type="compositionally biased region" description="Basic and acidic residues" evidence="1">
    <location>
        <begin position="121"/>
        <end position="133"/>
    </location>
</feature>
<feature type="region of interest" description="Disordered" evidence="1">
    <location>
        <begin position="215"/>
        <end position="272"/>
    </location>
</feature>
<dbReference type="InterPro" id="IPR009719">
    <property type="entry name" value="GIP1_N"/>
</dbReference>
<dbReference type="OrthoDB" id="753279at2759"/>
<evidence type="ECO:0000256" key="1">
    <source>
        <dbReference type="SAM" id="MobiDB-lite"/>
    </source>
</evidence>
<name>A0A0K9PFI8_ZOSMR</name>
<accession>A0A0K9PFI8</accession>
<feature type="region of interest" description="Disordered" evidence="1">
    <location>
        <begin position="543"/>
        <end position="564"/>
    </location>
</feature>
<dbReference type="Pfam" id="PF06972">
    <property type="entry name" value="GIP1_N"/>
    <property type="match status" value="1"/>
</dbReference>
<organism evidence="3 4">
    <name type="scientific">Zostera marina</name>
    <name type="common">Eelgrass</name>
    <dbReference type="NCBI Taxonomy" id="29655"/>
    <lineage>
        <taxon>Eukaryota</taxon>
        <taxon>Viridiplantae</taxon>
        <taxon>Streptophyta</taxon>
        <taxon>Embryophyta</taxon>
        <taxon>Tracheophyta</taxon>
        <taxon>Spermatophyta</taxon>
        <taxon>Magnoliopsida</taxon>
        <taxon>Liliopsida</taxon>
        <taxon>Zosteraceae</taxon>
        <taxon>Zostera</taxon>
    </lineage>
</organism>
<dbReference type="Proteomes" id="UP000036987">
    <property type="component" value="Unassembled WGS sequence"/>
</dbReference>
<reference evidence="4" key="1">
    <citation type="journal article" date="2016" name="Nature">
        <title>The genome of the seagrass Zostera marina reveals angiosperm adaptation to the sea.</title>
        <authorList>
            <person name="Olsen J.L."/>
            <person name="Rouze P."/>
            <person name="Verhelst B."/>
            <person name="Lin Y.-C."/>
            <person name="Bayer T."/>
            <person name="Collen J."/>
            <person name="Dattolo E."/>
            <person name="De Paoli E."/>
            <person name="Dittami S."/>
            <person name="Maumus F."/>
            <person name="Michel G."/>
            <person name="Kersting A."/>
            <person name="Lauritano C."/>
            <person name="Lohaus R."/>
            <person name="Toepel M."/>
            <person name="Tonon T."/>
            <person name="Vanneste K."/>
            <person name="Amirebrahimi M."/>
            <person name="Brakel J."/>
            <person name="Bostroem C."/>
            <person name="Chovatia M."/>
            <person name="Grimwood J."/>
            <person name="Jenkins J.W."/>
            <person name="Jueterbock A."/>
            <person name="Mraz A."/>
            <person name="Stam W.T."/>
            <person name="Tice H."/>
            <person name="Bornberg-Bauer E."/>
            <person name="Green P.J."/>
            <person name="Pearson G.A."/>
            <person name="Procaccini G."/>
            <person name="Duarte C.M."/>
            <person name="Schmutz J."/>
            <person name="Reusch T.B.H."/>
            <person name="Van de Peer Y."/>
        </authorList>
    </citation>
    <scope>NUCLEOTIDE SEQUENCE [LARGE SCALE GENOMIC DNA]</scope>
    <source>
        <strain evidence="4">cv. Finnish</strain>
    </source>
</reference>
<comment type="caution">
    <text evidence="3">The sequence shown here is derived from an EMBL/GenBank/DDBJ whole genome shotgun (WGS) entry which is preliminary data.</text>
</comment>
<evidence type="ECO:0000259" key="2">
    <source>
        <dbReference type="Pfam" id="PF06972"/>
    </source>
</evidence>
<feature type="domain" description="GBF-interacting protein 1 N-terminal" evidence="2">
    <location>
        <begin position="14"/>
        <end position="73"/>
    </location>
</feature>
<feature type="region of interest" description="Disordered" evidence="1">
    <location>
        <begin position="121"/>
        <end position="141"/>
    </location>
</feature>
<dbReference type="EMBL" id="LFYR01000881">
    <property type="protein sequence ID" value="KMZ67838.1"/>
    <property type="molecule type" value="Genomic_DNA"/>
</dbReference>
<evidence type="ECO:0000313" key="4">
    <source>
        <dbReference type="Proteomes" id="UP000036987"/>
    </source>
</evidence>
<keyword evidence="4" id="KW-1185">Reference proteome</keyword>
<dbReference type="PANTHER" id="PTHR46775:SF1">
    <property type="entry name" value="FLOCCULATION PROTEIN (DUF1296)"/>
    <property type="match status" value="1"/>
</dbReference>
<proteinExistence type="predicted"/>
<dbReference type="InterPro" id="IPR009060">
    <property type="entry name" value="UBA-like_sf"/>
</dbReference>
<gene>
    <name evidence="3" type="ORF">ZOSMA_257G00040</name>
</gene>
<dbReference type="PANTHER" id="PTHR46775">
    <property type="entry name" value="FLOCCULATION PROTEIN (DUF1296)"/>
    <property type="match status" value="1"/>
</dbReference>